<dbReference type="Pfam" id="PF00856">
    <property type="entry name" value="SET"/>
    <property type="match status" value="1"/>
</dbReference>
<feature type="domain" description="SET" evidence="4">
    <location>
        <begin position="136"/>
        <end position="320"/>
    </location>
</feature>
<sequence>MDYQQDASAESIVLFQTGRQCSINLGVSNPMKKINPIQPDCVLALAACSREILRRRVVIGAVVAHAPVRSTKSTTRLGVRPEMLLCVATVKLFGFQQRRTFRSLAKRFSFNGQEPQAQAPLDKECADFLPWLERIAGAKISNTLSIGKSTYGRALFASKVINAGDCILKVPFNAQITPDELPPDFRVSLTDEVGNIGKLAALLMIEKQTGQNSRWVPYISRLPQPAEMHSTIFWDEDELNMIRCSAVHKETVKQKARIEKEFSHVAQRNVLTVEQIPFADFMNHDGLSASIVLSDEDKQLSEVTADRNYSPGDEVLIRYGDFSNATLMLDFGFTLPCNIHDEVQIQMDVPNDDPLRNMKLGLLQTHYTRSVKNISIFHSSCDTFTIKEVKSAKGKGKGIPQSLRAFARLLSCTSPQELNDLSKEAAQNDGRLARLPFKDGCRELKAHKIILSHINKLIEDHSACIKEPEASNCHFVSQRYTVRRQMARDLLFGELRVMRSVADWLNHYCTNLP</sequence>
<reference evidence="5 6" key="1">
    <citation type="submission" date="2022-03" db="EMBL/GenBank/DDBJ databases">
        <authorList>
            <person name="Nunn A."/>
            <person name="Chopra R."/>
            <person name="Nunn A."/>
            <person name="Contreras Garrido A."/>
        </authorList>
    </citation>
    <scope>NUCLEOTIDE SEQUENCE [LARGE SCALE GENOMIC DNA]</scope>
</reference>
<organism evidence="5 6">
    <name type="scientific">Thlaspi arvense</name>
    <name type="common">Field penny-cress</name>
    <dbReference type="NCBI Taxonomy" id="13288"/>
    <lineage>
        <taxon>Eukaryota</taxon>
        <taxon>Viridiplantae</taxon>
        <taxon>Streptophyta</taxon>
        <taxon>Embryophyta</taxon>
        <taxon>Tracheophyta</taxon>
        <taxon>Spermatophyta</taxon>
        <taxon>Magnoliopsida</taxon>
        <taxon>eudicotyledons</taxon>
        <taxon>Gunneridae</taxon>
        <taxon>Pentapetalae</taxon>
        <taxon>rosids</taxon>
        <taxon>malvids</taxon>
        <taxon>Brassicales</taxon>
        <taxon>Brassicaceae</taxon>
        <taxon>Thlaspideae</taxon>
        <taxon>Thlaspi</taxon>
    </lineage>
</organism>
<keyword evidence="2" id="KW-0808">Transferase</keyword>
<keyword evidence="3" id="KW-0949">S-adenosyl-L-methionine</keyword>
<evidence type="ECO:0000259" key="4">
    <source>
        <dbReference type="PROSITE" id="PS50280"/>
    </source>
</evidence>
<dbReference type="FunFam" id="3.90.1420.10:FF:000012">
    <property type="entry name" value="Predicted protein"/>
    <property type="match status" value="1"/>
</dbReference>
<evidence type="ECO:0000313" key="5">
    <source>
        <dbReference type="EMBL" id="CAH2064080.1"/>
    </source>
</evidence>
<dbReference type="Gene3D" id="3.90.1420.10">
    <property type="entry name" value="Rubisco LSMT, substrate-binding domain"/>
    <property type="match status" value="1"/>
</dbReference>
<dbReference type="InterPro" id="IPR015353">
    <property type="entry name" value="Rubisco_LSMT_subst-bd"/>
</dbReference>
<evidence type="ECO:0000256" key="3">
    <source>
        <dbReference type="ARBA" id="ARBA00022691"/>
    </source>
</evidence>
<dbReference type="SUPFAM" id="SSF82199">
    <property type="entry name" value="SET domain"/>
    <property type="match status" value="1"/>
</dbReference>
<dbReference type="Pfam" id="PF09273">
    <property type="entry name" value="Rubis-subs-bind"/>
    <property type="match status" value="1"/>
</dbReference>
<name>A0AAU9SI29_THLAR</name>
<evidence type="ECO:0000256" key="1">
    <source>
        <dbReference type="ARBA" id="ARBA00022603"/>
    </source>
</evidence>
<keyword evidence="6" id="KW-1185">Reference proteome</keyword>
<protein>
    <recommendedName>
        <fullName evidence="4">SET domain-containing protein</fullName>
    </recommendedName>
</protein>
<dbReference type="InterPro" id="IPR036464">
    <property type="entry name" value="Rubisco_LSMT_subst-bd_sf"/>
</dbReference>
<dbReference type="Proteomes" id="UP000836841">
    <property type="component" value="Chromosome 5"/>
</dbReference>
<evidence type="ECO:0000313" key="6">
    <source>
        <dbReference type="Proteomes" id="UP000836841"/>
    </source>
</evidence>
<keyword evidence="1" id="KW-0489">Methyltransferase</keyword>
<dbReference type="GO" id="GO:0032259">
    <property type="term" value="P:methylation"/>
    <property type="evidence" value="ECO:0007669"/>
    <property type="project" value="UniProtKB-KW"/>
</dbReference>
<dbReference type="PROSITE" id="PS50280">
    <property type="entry name" value="SET"/>
    <property type="match status" value="1"/>
</dbReference>
<gene>
    <name evidence="5" type="ORF">TAV2_LOCUS17429</name>
</gene>
<dbReference type="PANTHER" id="PTHR13271">
    <property type="entry name" value="UNCHARACTERIZED PUTATIVE METHYLTRANSFERASE"/>
    <property type="match status" value="1"/>
</dbReference>
<proteinExistence type="predicted"/>
<dbReference type="AlphaFoldDB" id="A0AAU9SI29"/>
<dbReference type="InterPro" id="IPR050600">
    <property type="entry name" value="SETD3_SETD6_MTase"/>
</dbReference>
<dbReference type="PANTHER" id="PTHR13271:SF134">
    <property type="entry name" value="OS01G0976450 PROTEIN"/>
    <property type="match status" value="1"/>
</dbReference>
<accession>A0AAU9SI29</accession>
<dbReference type="GO" id="GO:0016279">
    <property type="term" value="F:protein-lysine N-methyltransferase activity"/>
    <property type="evidence" value="ECO:0007669"/>
    <property type="project" value="TreeGrafter"/>
</dbReference>
<dbReference type="Gene3D" id="3.90.1410.10">
    <property type="entry name" value="set domain protein methyltransferase, domain 1"/>
    <property type="match status" value="2"/>
</dbReference>
<evidence type="ECO:0000256" key="2">
    <source>
        <dbReference type="ARBA" id="ARBA00022679"/>
    </source>
</evidence>
<dbReference type="EMBL" id="OU466861">
    <property type="protein sequence ID" value="CAH2064080.1"/>
    <property type="molecule type" value="Genomic_DNA"/>
</dbReference>
<dbReference type="InterPro" id="IPR001214">
    <property type="entry name" value="SET_dom"/>
</dbReference>
<dbReference type="InterPro" id="IPR046341">
    <property type="entry name" value="SET_dom_sf"/>
</dbReference>